<dbReference type="Proteomes" id="UP001273505">
    <property type="component" value="Unassembled WGS sequence"/>
</dbReference>
<reference evidence="1 2" key="1">
    <citation type="submission" date="2023-11" db="EMBL/GenBank/DDBJ databases">
        <title>Gilvimarinus fulvus sp. nov., isolated from the surface of Kelp.</title>
        <authorList>
            <person name="Sun Y.Y."/>
            <person name="Gong Y."/>
            <person name="Du Z.J."/>
        </authorList>
    </citation>
    <scope>NUCLEOTIDE SEQUENCE [LARGE SCALE GENOMIC DNA]</scope>
    <source>
        <strain evidence="1 2">SDUM040013</strain>
    </source>
</reference>
<dbReference type="RefSeq" id="WP_302721867.1">
    <property type="nucleotide sequence ID" value="NZ_JAULRU010000418.1"/>
</dbReference>
<name>A0ABU4S2J5_9GAMM</name>
<accession>A0ABU4S2J5</accession>
<gene>
    <name evidence="1" type="ORF">SCD92_18615</name>
</gene>
<organism evidence="1 2">
    <name type="scientific">Gilvimarinus gilvus</name>
    <dbReference type="NCBI Taxonomy" id="3058038"/>
    <lineage>
        <taxon>Bacteria</taxon>
        <taxon>Pseudomonadati</taxon>
        <taxon>Pseudomonadota</taxon>
        <taxon>Gammaproteobacteria</taxon>
        <taxon>Cellvibrionales</taxon>
        <taxon>Cellvibrionaceae</taxon>
        <taxon>Gilvimarinus</taxon>
    </lineage>
</organism>
<keyword evidence="2" id="KW-1185">Reference proteome</keyword>
<comment type="caution">
    <text evidence="1">The sequence shown here is derived from an EMBL/GenBank/DDBJ whole genome shotgun (WGS) entry which is preliminary data.</text>
</comment>
<evidence type="ECO:0000313" key="1">
    <source>
        <dbReference type="EMBL" id="MDX6851395.1"/>
    </source>
</evidence>
<proteinExistence type="predicted"/>
<protein>
    <submittedName>
        <fullName evidence="1">Uncharacterized protein</fullName>
    </submittedName>
</protein>
<evidence type="ECO:0000313" key="2">
    <source>
        <dbReference type="Proteomes" id="UP001273505"/>
    </source>
</evidence>
<dbReference type="EMBL" id="JAXAFO010000054">
    <property type="protein sequence ID" value="MDX6851395.1"/>
    <property type="molecule type" value="Genomic_DNA"/>
</dbReference>
<sequence>MKKWLIVVFLFVLIVAGLFLKNIETKKSLSYFYNVQISNELAIILARQRSQEEGQLRQYLVCLLYTYDRVVERYEAELDERIERVPSEKMFNSLGVSEEDLFKCEEEYM</sequence>